<protein>
    <recommendedName>
        <fullName evidence="2">PiggyBac transposable element-derived protein domain-containing protein</fullName>
    </recommendedName>
</protein>
<reference evidence="1" key="1">
    <citation type="submission" date="2015-12" db="EMBL/GenBank/DDBJ databases">
        <title>De novo transcriptome assembly of four potential Pierce s Disease insect vectors from Arizona vineyards.</title>
        <authorList>
            <person name="Tassone E.E."/>
        </authorList>
    </citation>
    <scope>NUCLEOTIDE SEQUENCE</scope>
</reference>
<evidence type="ECO:0000313" key="1">
    <source>
        <dbReference type="EMBL" id="JAS15764.1"/>
    </source>
</evidence>
<name>A0A1B6CQU4_9HEMI</name>
<feature type="non-terminal residue" evidence="1">
    <location>
        <position position="1"/>
    </location>
</feature>
<dbReference type="AlphaFoldDB" id="A0A1B6CQU4"/>
<dbReference type="EMBL" id="GEDC01021534">
    <property type="protein sequence ID" value="JAS15764.1"/>
    <property type="molecule type" value="Transcribed_RNA"/>
</dbReference>
<evidence type="ECO:0008006" key="2">
    <source>
        <dbReference type="Google" id="ProtNLM"/>
    </source>
</evidence>
<sequence length="110" mass="12794">ELPTFRRTPAHNIILLGCLPGMRAEVTGLGSISVPSEIWSLFISDHMIEKVVNWTNIKIMAIWEGRQDLQSISNYRNTYYINEIKALITYFMFTMIYKTSRGNLRKNYTS</sequence>
<proteinExistence type="predicted"/>
<accession>A0A1B6CQU4</accession>
<gene>
    <name evidence="1" type="ORF">g.42960</name>
</gene>
<organism evidence="1">
    <name type="scientific">Clastoptera arizonana</name>
    <name type="common">Arizona spittle bug</name>
    <dbReference type="NCBI Taxonomy" id="38151"/>
    <lineage>
        <taxon>Eukaryota</taxon>
        <taxon>Metazoa</taxon>
        <taxon>Ecdysozoa</taxon>
        <taxon>Arthropoda</taxon>
        <taxon>Hexapoda</taxon>
        <taxon>Insecta</taxon>
        <taxon>Pterygota</taxon>
        <taxon>Neoptera</taxon>
        <taxon>Paraneoptera</taxon>
        <taxon>Hemiptera</taxon>
        <taxon>Auchenorrhyncha</taxon>
        <taxon>Cercopoidea</taxon>
        <taxon>Clastopteridae</taxon>
        <taxon>Clastoptera</taxon>
    </lineage>
</organism>